<evidence type="ECO:0000313" key="1">
    <source>
        <dbReference type="EMBL" id="KAJ7018998.1"/>
    </source>
</evidence>
<protein>
    <submittedName>
        <fullName evidence="1">Uncharacterized protein</fullName>
    </submittedName>
</protein>
<proteinExistence type="predicted"/>
<accession>A0AAD6WLU4</accession>
<sequence length="518" mass="57339">MDNSTEVDVALAIWVLKRLDPGVGVLPSALKSRSLEFGASSAVHPNTKLTFACAAAFGMGNPQRCITNSFKTELLRWISRQACASGHRRRGVVHHLGGAIFQRAGFEIHLPATMRKAVRQPARRGASHAVTDVGNVPSNHLYLLVSSATSPGDPSPPLVLYLSTFKRQTADRRLVSVSAPLPPRNSRTFAPLRPWIVGAGLTFFLGRRSALGRAENLLAQTTTRLTATTELSDLQAQDSKRQDGIPLPFGAARFMCDVPRTSIFITFGFRSGGQRGRCIRRHVDVECVMARGEKILLTDQEPLDDGLDLTHELYEFDANASSLRWRTRILWVPYPGLQASRSGLGSSAGNAHIGSGSRLHATWLARTHFKIKDVSTRKLDFSSYAITSSICGQLEPARNQLVRAARGNSHLLDTSSFKPSNFKLQLSCDLQRRALAVLGLSSDVRVWLVVPTLAAGLGNPEYRRVEAFGPRVLPLARSLAHRRFEVVTYDSSRRRRVQRLFILRWYHSPARKRLSELQ</sequence>
<reference evidence="1" key="1">
    <citation type="submission" date="2023-03" db="EMBL/GenBank/DDBJ databases">
        <title>Massive genome expansion in bonnet fungi (Mycena s.s.) driven by repeated elements and novel gene families across ecological guilds.</title>
        <authorList>
            <consortium name="Lawrence Berkeley National Laboratory"/>
            <person name="Harder C.B."/>
            <person name="Miyauchi S."/>
            <person name="Viragh M."/>
            <person name="Kuo A."/>
            <person name="Thoen E."/>
            <person name="Andreopoulos B."/>
            <person name="Lu D."/>
            <person name="Skrede I."/>
            <person name="Drula E."/>
            <person name="Henrissat B."/>
            <person name="Morin E."/>
            <person name="Kohler A."/>
            <person name="Barry K."/>
            <person name="LaButti K."/>
            <person name="Morin E."/>
            <person name="Salamov A."/>
            <person name="Lipzen A."/>
            <person name="Mereny Z."/>
            <person name="Hegedus B."/>
            <person name="Baldrian P."/>
            <person name="Stursova M."/>
            <person name="Weitz H."/>
            <person name="Taylor A."/>
            <person name="Grigoriev I.V."/>
            <person name="Nagy L.G."/>
            <person name="Martin F."/>
            <person name="Kauserud H."/>
        </authorList>
    </citation>
    <scope>NUCLEOTIDE SEQUENCE</scope>
    <source>
        <strain evidence="1">CBHHK200</strain>
    </source>
</reference>
<dbReference type="AlphaFoldDB" id="A0AAD6WLU4"/>
<name>A0AAD6WLU4_9AGAR</name>
<organism evidence="1 2">
    <name type="scientific">Mycena alexandri</name>
    <dbReference type="NCBI Taxonomy" id="1745969"/>
    <lineage>
        <taxon>Eukaryota</taxon>
        <taxon>Fungi</taxon>
        <taxon>Dikarya</taxon>
        <taxon>Basidiomycota</taxon>
        <taxon>Agaricomycotina</taxon>
        <taxon>Agaricomycetes</taxon>
        <taxon>Agaricomycetidae</taxon>
        <taxon>Agaricales</taxon>
        <taxon>Marasmiineae</taxon>
        <taxon>Mycenaceae</taxon>
        <taxon>Mycena</taxon>
    </lineage>
</organism>
<dbReference type="EMBL" id="JARJCM010000311">
    <property type="protein sequence ID" value="KAJ7018998.1"/>
    <property type="molecule type" value="Genomic_DNA"/>
</dbReference>
<keyword evidence="2" id="KW-1185">Reference proteome</keyword>
<dbReference type="Proteomes" id="UP001218188">
    <property type="component" value="Unassembled WGS sequence"/>
</dbReference>
<evidence type="ECO:0000313" key="2">
    <source>
        <dbReference type="Proteomes" id="UP001218188"/>
    </source>
</evidence>
<comment type="caution">
    <text evidence="1">The sequence shown here is derived from an EMBL/GenBank/DDBJ whole genome shotgun (WGS) entry which is preliminary data.</text>
</comment>
<gene>
    <name evidence="1" type="ORF">C8F04DRAFT_1324566</name>
</gene>